<accession>A0A4R2N897</accession>
<dbReference type="EMBL" id="SLXJ01000007">
    <property type="protein sequence ID" value="TCP17159.1"/>
    <property type="molecule type" value="Genomic_DNA"/>
</dbReference>
<evidence type="ECO:0000259" key="9">
    <source>
        <dbReference type="Pfam" id="PF08241"/>
    </source>
</evidence>
<evidence type="ECO:0000256" key="6">
    <source>
        <dbReference type="ARBA" id="ARBA00022691"/>
    </source>
</evidence>
<dbReference type="Gene3D" id="3.40.50.150">
    <property type="entry name" value="Vaccinia Virus protein VP39"/>
    <property type="match status" value="1"/>
</dbReference>
<dbReference type="NCBIfam" id="TIGR02072">
    <property type="entry name" value="BioC"/>
    <property type="match status" value="1"/>
</dbReference>
<dbReference type="OrthoDB" id="9760689at2"/>
<evidence type="ECO:0000256" key="3">
    <source>
        <dbReference type="ARBA" id="ARBA00012327"/>
    </source>
</evidence>
<dbReference type="InterPro" id="IPR050602">
    <property type="entry name" value="Malonyl-ACP_OMT"/>
</dbReference>
<dbReference type="Proteomes" id="UP000295537">
    <property type="component" value="Unassembled WGS sequence"/>
</dbReference>
<keyword evidence="4 8" id="KW-0489">Methyltransferase</keyword>
<keyword evidence="11" id="KW-1185">Reference proteome</keyword>
<evidence type="ECO:0000313" key="11">
    <source>
        <dbReference type="Proteomes" id="UP000295537"/>
    </source>
</evidence>
<dbReference type="SUPFAM" id="SSF53335">
    <property type="entry name" value="S-adenosyl-L-methionine-dependent methyltransferases"/>
    <property type="match status" value="1"/>
</dbReference>
<dbReference type="InterPro" id="IPR013216">
    <property type="entry name" value="Methyltransf_11"/>
</dbReference>
<dbReference type="RefSeq" id="WP_132501387.1">
    <property type="nucleotide sequence ID" value="NZ_LVXA01000001.1"/>
</dbReference>
<comment type="caution">
    <text evidence="10">The sequence shown here is derived from an EMBL/GenBank/DDBJ whole genome shotgun (WGS) entry which is preliminary data.</text>
</comment>
<protein>
    <recommendedName>
        <fullName evidence="3 8">Malonyl-[acyl-carrier protein] O-methyltransferase</fullName>
        <shortName evidence="8">Malonyl-ACP O-methyltransferase</shortName>
        <ecNumber evidence="3 8">2.1.1.197</ecNumber>
    </recommendedName>
    <alternativeName>
        <fullName evidence="8">Biotin synthesis protein BioC</fullName>
    </alternativeName>
</protein>
<dbReference type="PANTHER" id="PTHR13090">
    <property type="entry name" value="ARGININE-HYDROXYLASE NDUFAF5, MITOCHONDRIAL"/>
    <property type="match status" value="1"/>
</dbReference>
<dbReference type="AlphaFoldDB" id="A0A4R2N897"/>
<dbReference type="InterPro" id="IPR029063">
    <property type="entry name" value="SAM-dependent_MTases_sf"/>
</dbReference>
<dbReference type="InterPro" id="IPR011814">
    <property type="entry name" value="BioC"/>
</dbReference>
<evidence type="ECO:0000313" key="10">
    <source>
        <dbReference type="EMBL" id="TCP17159.1"/>
    </source>
</evidence>
<dbReference type="CDD" id="cd02440">
    <property type="entry name" value="AdoMet_MTases"/>
    <property type="match status" value="1"/>
</dbReference>
<name>A0A4R2N897_9PAST</name>
<comment type="catalytic activity">
    <reaction evidence="1 8">
        <text>malonyl-[ACP] + S-adenosyl-L-methionine = malonyl-[ACP] methyl ester + S-adenosyl-L-homocysteine</text>
        <dbReference type="Rhea" id="RHEA:17105"/>
        <dbReference type="Rhea" id="RHEA-COMP:9623"/>
        <dbReference type="Rhea" id="RHEA-COMP:9954"/>
        <dbReference type="ChEBI" id="CHEBI:57856"/>
        <dbReference type="ChEBI" id="CHEBI:59789"/>
        <dbReference type="ChEBI" id="CHEBI:78449"/>
        <dbReference type="ChEBI" id="CHEBI:78845"/>
        <dbReference type="EC" id="2.1.1.197"/>
    </reaction>
</comment>
<dbReference type="EC" id="2.1.1.197" evidence="3 8"/>
<gene>
    <name evidence="8" type="primary">bioC</name>
    <name evidence="10" type="ORF">EV693_10724</name>
</gene>
<proteinExistence type="inferred from homology"/>
<dbReference type="PANTHER" id="PTHR13090:SF1">
    <property type="entry name" value="ARGININE-HYDROXYLASE NDUFAF5, MITOCHONDRIAL"/>
    <property type="match status" value="1"/>
</dbReference>
<evidence type="ECO:0000256" key="2">
    <source>
        <dbReference type="ARBA" id="ARBA00004746"/>
    </source>
</evidence>
<comment type="pathway">
    <text evidence="2 8">Cofactor biosynthesis; biotin biosynthesis.</text>
</comment>
<dbReference type="GO" id="GO:0032259">
    <property type="term" value="P:methylation"/>
    <property type="evidence" value="ECO:0007669"/>
    <property type="project" value="UniProtKB-KW"/>
</dbReference>
<reference evidence="10 11" key="1">
    <citation type="submission" date="2019-03" db="EMBL/GenBank/DDBJ databases">
        <title>Genomic Encyclopedia of Type Strains, Phase IV (KMG-IV): sequencing the most valuable type-strain genomes for metagenomic binning, comparative biology and taxonomic classification.</title>
        <authorList>
            <person name="Goeker M."/>
        </authorList>
    </citation>
    <scope>NUCLEOTIDE SEQUENCE [LARGE SCALE GENOMIC DNA]</scope>
    <source>
        <strain evidence="10 11">DSM 16380</strain>
    </source>
</reference>
<dbReference type="GO" id="GO:0010340">
    <property type="term" value="F:carboxyl-O-methyltransferase activity"/>
    <property type="evidence" value="ECO:0007669"/>
    <property type="project" value="UniProtKB-UniRule"/>
</dbReference>
<sequence length="257" mass="30092">MAVADKSLIARRFNRAFVSYDQQAQVQRIMNDKLIDLLSPLGQLRFQHILEVGCGTGLLTRRLLAHIEAERWTINDLCNMEKWIANLFPMANYCFCCGDAEEIRFSEKFDLIASGATVQWFEQPERFLKKCVKCLTDNGLILLSSFAPSTLYEIKSITNIGLNYPMLEDWRKWLDRDFDILHLDQQHICINFQSPIAVLKHLKQTGVTGVRQEYWGKHQLQQFIQQYQQKYTTRYGEVHLTYSPIFILARKRTIYEG</sequence>
<evidence type="ECO:0000256" key="4">
    <source>
        <dbReference type="ARBA" id="ARBA00022603"/>
    </source>
</evidence>
<feature type="domain" description="Methyltransferase type 11" evidence="9">
    <location>
        <begin position="50"/>
        <end position="142"/>
    </location>
</feature>
<evidence type="ECO:0000256" key="7">
    <source>
        <dbReference type="ARBA" id="ARBA00022756"/>
    </source>
</evidence>
<keyword evidence="6 8" id="KW-0949">S-adenosyl-L-methionine</keyword>
<comment type="function">
    <text evidence="8">Converts the free carboxyl group of a malonyl-thioester to its methyl ester by transfer of a methyl group from S-adenosyl-L-methionine (SAM). It allows to synthesize pimeloyl-ACP via the fatty acid synthetic pathway.</text>
</comment>
<dbReference type="HAMAP" id="MF_00835">
    <property type="entry name" value="BioC"/>
    <property type="match status" value="1"/>
</dbReference>
<dbReference type="Pfam" id="PF08241">
    <property type="entry name" value="Methyltransf_11"/>
    <property type="match status" value="1"/>
</dbReference>
<evidence type="ECO:0000256" key="5">
    <source>
        <dbReference type="ARBA" id="ARBA00022679"/>
    </source>
</evidence>
<dbReference type="GO" id="GO:0008757">
    <property type="term" value="F:S-adenosylmethionine-dependent methyltransferase activity"/>
    <property type="evidence" value="ECO:0007669"/>
    <property type="project" value="InterPro"/>
</dbReference>
<dbReference type="GO" id="GO:0102130">
    <property type="term" value="F:malonyl-CoA methyltransferase activity"/>
    <property type="evidence" value="ECO:0007669"/>
    <property type="project" value="UniProtKB-EC"/>
</dbReference>
<evidence type="ECO:0000256" key="1">
    <source>
        <dbReference type="ARBA" id="ARBA00000852"/>
    </source>
</evidence>
<comment type="similarity">
    <text evidence="8">Belongs to the methyltransferase superfamily.</text>
</comment>
<keyword evidence="7 8" id="KW-0093">Biotin biosynthesis</keyword>
<organism evidence="10 11">
    <name type="scientific">Nicoletella semolina</name>
    <dbReference type="NCBI Taxonomy" id="271160"/>
    <lineage>
        <taxon>Bacteria</taxon>
        <taxon>Pseudomonadati</taxon>
        <taxon>Pseudomonadota</taxon>
        <taxon>Gammaproteobacteria</taxon>
        <taxon>Pasteurellales</taxon>
        <taxon>Pasteurellaceae</taxon>
        <taxon>Nicoletella</taxon>
    </lineage>
</organism>
<dbReference type="GO" id="GO:0009102">
    <property type="term" value="P:biotin biosynthetic process"/>
    <property type="evidence" value="ECO:0007669"/>
    <property type="project" value="UniProtKB-UniRule"/>
</dbReference>
<keyword evidence="5 8" id="KW-0808">Transferase</keyword>
<evidence type="ECO:0000256" key="8">
    <source>
        <dbReference type="HAMAP-Rule" id="MF_00835"/>
    </source>
</evidence>
<dbReference type="UniPathway" id="UPA00078"/>